<feature type="transmembrane region" description="Helical" evidence="1">
    <location>
        <begin position="6"/>
        <end position="24"/>
    </location>
</feature>
<gene>
    <name evidence="2" type="ORF">KC01_LOCUS40609</name>
</gene>
<dbReference type="Proteomes" id="UP001497482">
    <property type="component" value="Chromosome 8"/>
</dbReference>
<dbReference type="EMBL" id="OZ035830">
    <property type="protein sequence ID" value="CAL1614573.1"/>
    <property type="molecule type" value="Genomic_DNA"/>
</dbReference>
<keyword evidence="3" id="KW-1185">Reference proteome</keyword>
<organism evidence="2 3">
    <name type="scientific">Knipowitschia caucasica</name>
    <name type="common">Caucasian dwarf goby</name>
    <name type="synonym">Pomatoschistus caucasicus</name>
    <dbReference type="NCBI Taxonomy" id="637954"/>
    <lineage>
        <taxon>Eukaryota</taxon>
        <taxon>Metazoa</taxon>
        <taxon>Chordata</taxon>
        <taxon>Craniata</taxon>
        <taxon>Vertebrata</taxon>
        <taxon>Euteleostomi</taxon>
        <taxon>Actinopterygii</taxon>
        <taxon>Neopterygii</taxon>
        <taxon>Teleostei</taxon>
        <taxon>Neoteleostei</taxon>
        <taxon>Acanthomorphata</taxon>
        <taxon>Gobiaria</taxon>
        <taxon>Gobiiformes</taxon>
        <taxon>Gobioidei</taxon>
        <taxon>Gobiidae</taxon>
        <taxon>Gobiinae</taxon>
        <taxon>Knipowitschia</taxon>
    </lineage>
</organism>
<feature type="transmembrane region" description="Helical" evidence="1">
    <location>
        <begin position="61"/>
        <end position="81"/>
    </location>
</feature>
<protein>
    <submittedName>
        <fullName evidence="2">Uncharacterized protein</fullName>
    </submittedName>
</protein>
<evidence type="ECO:0000313" key="3">
    <source>
        <dbReference type="Proteomes" id="UP001497482"/>
    </source>
</evidence>
<name>A0AAV2MM81_KNICA</name>
<feature type="transmembrane region" description="Helical" evidence="1">
    <location>
        <begin position="90"/>
        <end position="111"/>
    </location>
</feature>
<sequence length="127" mass="13746">MGYGLWVFWCCVEFVWGVGVFLVWGVRVGVWLGVLGLGVWDVRVGVDWVLVFMVGWFCGGVIEWVGFFGVLIGVGLFWVLFDVGGVKGDLGVCLVGGVLYGVGRGGFVVWFDYLRDGGGGVDVVGWV</sequence>
<reference evidence="2 3" key="1">
    <citation type="submission" date="2024-04" db="EMBL/GenBank/DDBJ databases">
        <authorList>
            <person name="Waldvogel A.-M."/>
            <person name="Schoenle A."/>
        </authorList>
    </citation>
    <scope>NUCLEOTIDE SEQUENCE [LARGE SCALE GENOMIC DNA]</scope>
</reference>
<keyword evidence="1" id="KW-1133">Transmembrane helix</keyword>
<evidence type="ECO:0000256" key="1">
    <source>
        <dbReference type="SAM" id="Phobius"/>
    </source>
</evidence>
<evidence type="ECO:0000313" key="2">
    <source>
        <dbReference type="EMBL" id="CAL1614573.1"/>
    </source>
</evidence>
<dbReference type="AlphaFoldDB" id="A0AAV2MM81"/>
<keyword evidence="1" id="KW-0472">Membrane</keyword>
<keyword evidence="1" id="KW-0812">Transmembrane</keyword>
<proteinExistence type="predicted"/>
<accession>A0AAV2MM81</accession>